<organism evidence="2 3">
    <name type="scientific">Eiseniibacteriota bacterium</name>
    <dbReference type="NCBI Taxonomy" id="2212470"/>
    <lineage>
        <taxon>Bacteria</taxon>
        <taxon>Candidatus Eiseniibacteriota</taxon>
    </lineage>
</organism>
<dbReference type="InterPro" id="IPR000866">
    <property type="entry name" value="AhpC/TSA"/>
</dbReference>
<dbReference type="PANTHER" id="PTHR42852">
    <property type="entry name" value="THIOL:DISULFIDE INTERCHANGE PROTEIN DSBE"/>
    <property type="match status" value="1"/>
</dbReference>
<name>A0A7Y2E8Y9_UNCEI</name>
<dbReference type="InterPro" id="IPR036249">
    <property type="entry name" value="Thioredoxin-like_sf"/>
</dbReference>
<dbReference type="EMBL" id="JABDJR010000273">
    <property type="protein sequence ID" value="NNF06512.1"/>
    <property type="molecule type" value="Genomic_DNA"/>
</dbReference>
<dbReference type="InterPro" id="IPR050553">
    <property type="entry name" value="Thioredoxin_ResA/DsbE_sf"/>
</dbReference>
<dbReference type="PROSITE" id="PS51352">
    <property type="entry name" value="THIOREDOXIN_2"/>
    <property type="match status" value="1"/>
</dbReference>
<evidence type="ECO:0000313" key="2">
    <source>
        <dbReference type="EMBL" id="NNF06512.1"/>
    </source>
</evidence>
<dbReference type="CDD" id="cd02966">
    <property type="entry name" value="TlpA_like_family"/>
    <property type="match status" value="1"/>
</dbReference>
<dbReference type="PANTHER" id="PTHR42852:SF17">
    <property type="entry name" value="THIOREDOXIN-LIKE PROTEIN HI_1115"/>
    <property type="match status" value="1"/>
</dbReference>
<dbReference type="Pfam" id="PF00578">
    <property type="entry name" value="AhpC-TSA"/>
    <property type="match status" value="1"/>
</dbReference>
<evidence type="ECO:0000313" key="3">
    <source>
        <dbReference type="Proteomes" id="UP000547674"/>
    </source>
</evidence>
<protein>
    <submittedName>
        <fullName evidence="2">TlpA family protein disulfide reductase</fullName>
    </submittedName>
</protein>
<evidence type="ECO:0000259" key="1">
    <source>
        <dbReference type="PROSITE" id="PS51352"/>
    </source>
</evidence>
<dbReference type="Proteomes" id="UP000547674">
    <property type="component" value="Unassembled WGS sequence"/>
</dbReference>
<dbReference type="SUPFAM" id="SSF52833">
    <property type="entry name" value="Thioredoxin-like"/>
    <property type="match status" value="1"/>
</dbReference>
<proteinExistence type="predicted"/>
<dbReference type="Gene3D" id="3.40.30.10">
    <property type="entry name" value="Glutaredoxin"/>
    <property type="match status" value="1"/>
</dbReference>
<comment type="caution">
    <text evidence="2">The sequence shown here is derived from an EMBL/GenBank/DDBJ whole genome shotgun (WGS) entry which is preliminary data.</text>
</comment>
<dbReference type="GO" id="GO:0016209">
    <property type="term" value="F:antioxidant activity"/>
    <property type="evidence" value="ECO:0007669"/>
    <property type="project" value="InterPro"/>
</dbReference>
<feature type="domain" description="Thioredoxin" evidence="1">
    <location>
        <begin position="21"/>
        <end position="161"/>
    </location>
</feature>
<gene>
    <name evidence="2" type="ORF">HKN21_07105</name>
</gene>
<dbReference type="AlphaFoldDB" id="A0A7Y2E8Y9"/>
<dbReference type="InterPro" id="IPR013766">
    <property type="entry name" value="Thioredoxin_domain"/>
</dbReference>
<reference evidence="2 3" key="1">
    <citation type="submission" date="2020-03" db="EMBL/GenBank/DDBJ databases">
        <title>Metabolic flexibility allows generalist bacteria to become dominant in a frequently disturbed ecosystem.</title>
        <authorList>
            <person name="Chen Y.-J."/>
            <person name="Leung P.M."/>
            <person name="Bay S.K."/>
            <person name="Hugenholtz P."/>
            <person name="Kessler A.J."/>
            <person name="Shelley G."/>
            <person name="Waite D.W."/>
            <person name="Cook P.L."/>
            <person name="Greening C."/>
        </authorList>
    </citation>
    <scope>NUCLEOTIDE SEQUENCE [LARGE SCALE GENOMIC DNA]</scope>
    <source>
        <strain evidence="2">SS_bin_28</strain>
    </source>
</reference>
<dbReference type="GO" id="GO:0016491">
    <property type="term" value="F:oxidoreductase activity"/>
    <property type="evidence" value="ECO:0007669"/>
    <property type="project" value="InterPro"/>
</dbReference>
<accession>A0A7Y2E8Y9</accession>
<sequence>MKTAIGLGMGLWLGFVGMAQGEAQSALLTHPLQSLEGQSFALTKYQGSVVVVNFWASWCKPCKKEMPLLEQLHKQLQPSGGQVLGISVDRDEKRVHKFLKSNQVGIPVVIDGPEGLAKKLDLKALPMTYVLDTQGNVVFECKNVSEKNFDQLLNAAESAAGKSSLATKGAKL</sequence>